<dbReference type="InterPro" id="IPR032698">
    <property type="entry name" value="SirB1_N"/>
</dbReference>
<dbReference type="EMBL" id="DSPX01000154">
    <property type="protein sequence ID" value="HGG01976.1"/>
    <property type="molecule type" value="Genomic_DNA"/>
</dbReference>
<dbReference type="AlphaFoldDB" id="A0A7C3VT48"/>
<comment type="similarity">
    <text evidence="1">Belongs to the UPF0162 family.</text>
</comment>
<dbReference type="Pfam" id="PF13369">
    <property type="entry name" value="Transglut_core2"/>
    <property type="match status" value="1"/>
</dbReference>
<reference evidence="3" key="1">
    <citation type="journal article" date="2020" name="mSystems">
        <title>Genome- and Community-Level Interaction Insights into Carbon Utilization and Element Cycling Functions of Hydrothermarchaeota in Hydrothermal Sediment.</title>
        <authorList>
            <person name="Zhou Z."/>
            <person name="Liu Y."/>
            <person name="Xu W."/>
            <person name="Pan J."/>
            <person name="Luo Z.H."/>
            <person name="Li M."/>
        </authorList>
    </citation>
    <scope>NUCLEOTIDE SEQUENCE [LARGE SCALE GENOMIC DNA]</scope>
    <source>
        <strain evidence="3">SpSt-374</strain>
    </source>
</reference>
<evidence type="ECO:0000313" key="3">
    <source>
        <dbReference type="EMBL" id="HGG01976.1"/>
    </source>
</evidence>
<dbReference type="PANTHER" id="PTHR31350">
    <property type="entry name" value="SI:DKEY-261L7.2"/>
    <property type="match status" value="1"/>
</dbReference>
<evidence type="ECO:0000259" key="2">
    <source>
        <dbReference type="Pfam" id="PF13369"/>
    </source>
</evidence>
<comment type="caution">
    <text evidence="3">The sequence shown here is derived from an EMBL/GenBank/DDBJ whole genome shotgun (WGS) entry which is preliminary data.</text>
</comment>
<dbReference type="InterPro" id="IPR011990">
    <property type="entry name" value="TPR-like_helical_dom_sf"/>
</dbReference>
<dbReference type="PANTHER" id="PTHR31350:SF21">
    <property type="entry name" value="F-BOX ONLY PROTEIN 21"/>
    <property type="match status" value="1"/>
</dbReference>
<name>A0A7C3VT48_9CYAN</name>
<proteinExistence type="inferred from homology"/>
<gene>
    <name evidence="3" type="ORF">ENR15_15365</name>
</gene>
<sequence length="272" mass="31555">MKFPLARQLFYQEIHQNDEDIDLGKAALYIAGEEYPHLDYEEYLNALDVMASEVAELLPQERYPLRVIQTINHYLYDDLGFRGNDEDYYDPCNSFLNEVIEKRRGIPITLSLVYLEVARRINFPMVGIGMPGHFLIRPEFEGAGIFVDAFHRGEVLFPDDCEQRLHDVYNRPVQWKSEFLAPVSKRHFLARMLGNLKMIYLPRGELAKCLGAVERILLLFPDAPLELRDRGLLYYQSDRPTEARSDLETYLKLMPNAPDAGIVRQVIDKINS</sequence>
<accession>A0A7C3VT48</accession>
<dbReference type="Pfam" id="PF13371">
    <property type="entry name" value="TPR_9"/>
    <property type="match status" value="1"/>
</dbReference>
<organism evidence="3">
    <name type="scientific">Planktothricoides sp. SpSt-374</name>
    <dbReference type="NCBI Taxonomy" id="2282167"/>
    <lineage>
        <taxon>Bacteria</taxon>
        <taxon>Bacillati</taxon>
        <taxon>Cyanobacteriota</taxon>
        <taxon>Cyanophyceae</taxon>
        <taxon>Oscillatoriophycideae</taxon>
        <taxon>Oscillatoriales</taxon>
        <taxon>Oscillatoriaceae</taxon>
        <taxon>Planktothricoides</taxon>
    </lineage>
</organism>
<feature type="domain" description="Protein SirB1 N-terminal" evidence="2">
    <location>
        <begin position="42"/>
        <end position="193"/>
    </location>
</feature>
<dbReference type="Gene3D" id="1.25.40.10">
    <property type="entry name" value="Tetratricopeptide repeat domain"/>
    <property type="match status" value="1"/>
</dbReference>
<dbReference type="SUPFAM" id="SSF48452">
    <property type="entry name" value="TPR-like"/>
    <property type="match status" value="1"/>
</dbReference>
<evidence type="ECO:0000256" key="1">
    <source>
        <dbReference type="ARBA" id="ARBA00007100"/>
    </source>
</evidence>
<protein>
    <submittedName>
        <fullName evidence="3">Tetratricopeptide repeat protein</fullName>
    </submittedName>
</protein>